<accession>A0ABN5VR02</accession>
<keyword evidence="3" id="KW-1185">Reference proteome</keyword>
<organism evidence="2 3">
    <name type="scientific">Streptomyces graminofaciens</name>
    <dbReference type="NCBI Taxonomy" id="68212"/>
    <lineage>
        <taxon>Bacteria</taxon>
        <taxon>Bacillati</taxon>
        <taxon>Actinomycetota</taxon>
        <taxon>Actinomycetes</taxon>
        <taxon>Kitasatosporales</taxon>
        <taxon>Streptomycetaceae</taxon>
        <taxon>Streptomyces</taxon>
    </lineage>
</organism>
<dbReference type="RefSeq" id="WP_286254998.1">
    <property type="nucleotide sequence ID" value="NZ_AP018448.1"/>
</dbReference>
<sequence length="299" mass="31772">MSDGRLGVVMIHGIRSDAKAWAPLRKLIAKDDKLGFVETLPFEYATGVARIHPLRVFPTIDTIADSLKEFLVTEAGDFDRLMLVTHSQGGLVAQRCLARMLGDGAGHDLARIRRMVMLACPNNGSELLLSLRRSFLGLGHPQEKDLRPLNDLVTGTLRTVLRDVVHATAVTDRTCPIEVSVYAGESDGVVTPASAKSVFPNSAVLPGDHSSILKAETADHRTFTTLRRLMLDIPERAAAPEAPSAAAVPEAPPAAPPTAPPGTVNNTISGGVTNGPVIQAGSVQNVYYSAPPTPPADEE</sequence>
<dbReference type="InterPro" id="IPR029058">
    <property type="entry name" value="AB_hydrolase_fold"/>
</dbReference>
<dbReference type="PANTHER" id="PTHR37946:SF1">
    <property type="entry name" value="SLL1969 PROTEIN"/>
    <property type="match status" value="1"/>
</dbReference>
<protein>
    <submittedName>
        <fullName evidence="2">Uncharacterized protein</fullName>
    </submittedName>
</protein>
<dbReference type="EMBL" id="AP018448">
    <property type="protein sequence ID" value="BBC34933.1"/>
    <property type="molecule type" value="Genomic_DNA"/>
</dbReference>
<name>A0ABN5VR02_9ACTN</name>
<dbReference type="PANTHER" id="PTHR37946">
    <property type="entry name" value="SLL1969 PROTEIN"/>
    <property type="match status" value="1"/>
</dbReference>
<feature type="compositionally biased region" description="Pro residues" evidence="1">
    <location>
        <begin position="250"/>
        <end position="260"/>
    </location>
</feature>
<gene>
    <name evidence="2" type="ORF">SGFS_062270</name>
</gene>
<dbReference type="SUPFAM" id="SSF53474">
    <property type="entry name" value="alpha/beta-Hydrolases"/>
    <property type="match status" value="1"/>
</dbReference>
<dbReference type="Gene3D" id="3.40.50.1820">
    <property type="entry name" value="alpha/beta hydrolase"/>
    <property type="match status" value="1"/>
</dbReference>
<proteinExistence type="predicted"/>
<evidence type="ECO:0000313" key="2">
    <source>
        <dbReference type="EMBL" id="BBC34933.1"/>
    </source>
</evidence>
<feature type="compositionally biased region" description="Low complexity" evidence="1">
    <location>
        <begin position="240"/>
        <end position="249"/>
    </location>
</feature>
<reference evidence="2 3" key="1">
    <citation type="journal article" date="2010" name="ChemBioChem">
        <title>Cloning and characterization of the biosynthetic gene cluster of 16-membered macrolide antibiotic FD-891: involvement of a dual functional cytochrome P450 monooxygenase catalyzing epoxidation and hydroxylation.</title>
        <authorList>
            <person name="Kudo F."/>
            <person name="Motegi A."/>
            <person name="Mizoue K."/>
            <person name="Eguchi T."/>
        </authorList>
    </citation>
    <scope>NUCLEOTIDE SEQUENCE [LARGE SCALE GENOMIC DNA]</scope>
    <source>
        <strain evidence="2 3">A-8890</strain>
    </source>
</reference>
<dbReference type="Proteomes" id="UP001321542">
    <property type="component" value="Chromosome"/>
</dbReference>
<feature type="region of interest" description="Disordered" evidence="1">
    <location>
        <begin position="240"/>
        <end position="276"/>
    </location>
</feature>
<reference evidence="2 3" key="2">
    <citation type="journal article" date="2023" name="ChemBioChem">
        <title>Acyltransferase Domain Exchange between Two Independent Type I Polyketide Synthases in the Same Producer Strain of Macrolide Antibiotics.</title>
        <authorList>
            <person name="Kudo F."/>
            <person name="Kishikawa K."/>
            <person name="Tsuboi K."/>
            <person name="Kido T."/>
            <person name="Usui T."/>
            <person name="Hashimoto J."/>
            <person name="Shin-Ya K."/>
            <person name="Miyanaga A."/>
            <person name="Eguchi T."/>
        </authorList>
    </citation>
    <scope>NUCLEOTIDE SEQUENCE [LARGE SCALE GENOMIC DNA]</scope>
    <source>
        <strain evidence="2 3">A-8890</strain>
    </source>
</reference>
<evidence type="ECO:0000256" key="1">
    <source>
        <dbReference type="SAM" id="MobiDB-lite"/>
    </source>
</evidence>
<evidence type="ECO:0000313" key="3">
    <source>
        <dbReference type="Proteomes" id="UP001321542"/>
    </source>
</evidence>